<feature type="compositionally biased region" description="Low complexity" evidence="1">
    <location>
        <begin position="680"/>
        <end position="693"/>
    </location>
</feature>
<keyword evidence="2" id="KW-0472">Membrane</keyword>
<dbReference type="AlphaFoldDB" id="A0A9W6ZT95"/>
<protein>
    <submittedName>
        <fullName evidence="3">Uncharacterized protein</fullName>
    </submittedName>
</protein>
<feature type="transmembrane region" description="Helical" evidence="2">
    <location>
        <begin position="547"/>
        <end position="569"/>
    </location>
</feature>
<feature type="transmembrane region" description="Helical" evidence="2">
    <location>
        <begin position="225"/>
        <end position="248"/>
    </location>
</feature>
<reference evidence="4" key="1">
    <citation type="journal article" date="2023" name="Commun. Biol.">
        <title>Genome analysis of Parmales, the sister group of diatoms, reveals the evolutionary specialization of diatoms from phago-mixotrophs to photoautotrophs.</title>
        <authorList>
            <person name="Ban H."/>
            <person name="Sato S."/>
            <person name="Yoshikawa S."/>
            <person name="Yamada K."/>
            <person name="Nakamura Y."/>
            <person name="Ichinomiya M."/>
            <person name="Sato N."/>
            <person name="Blanc-Mathieu R."/>
            <person name="Endo H."/>
            <person name="Kuwata A."/>
            <person name="Ogata H."/>
        </authorList>
    </citation>
    <scope>NUCLEOTIDE SEQUENCE [LARGE SCALE GENOMIC DNA]</scope>
    <source>
        <strain evidence="4">NIES 3701</strain>
    </source>
</reference>
<feature type="region of interest" description="Disordered" evidence="1">
    <location>
        <begin position="672"/>
        <end position="694"/>
    </location>
</feature>
<comment type="caution">
    <text evidence="3">The sequence shown here is derived from an EMBL/GenBank/DDBJ whole genome shotgun (WGS) entry which is preliminary data.</text>
</comment>
<keyword evidence="2" id="KW-1133">Transmembrane helix</keyword>
<dbReference type="Proteomes" id="UP001165085">
    <property type="component" value="Unassembled WGS sequence"/>
</dbReference>
<evidence type="ECO:0000313" key="4">
    <source>
        <dbReference type="Proteomes" id="UP001165085"/>
    </source>
</evidence>
<sequence>MSKAISSQGKWRRQSSQIILTVIMATVKISPEERYLLSHEAIAAELQLAKDEITKLRSSNRYLSSQLLEMAVMKVENARLIEEKKLLLQTSDIPSPLTPQSQAQSSSDLVAIPSKQTSPSAPKDAEVIILFFCELMRSRKLVSVLPECDKLSTQLTRSDLIQVATGFDSLSNTSKITDDVIKAVFDRYPAMTELTKRNPFLEETLIITSVRLANSGNKTSAGFRLTLGVLLSFFDTISDINMIFVYCAEGRKGFARAILASILLNIALQLFLVYQQNKNQPKSKIFREILAVFTLTKPGIDAYRVSRGAEAEVGSFTDLHTEMIMGKCSELLAEAIPGTCIQVLALLSGSTTSGPAIFGLVTSVVTASFISTLIAYEMDTDISNRKHTPNFYGYMPDKALQRIKAALAMLVMSSCQLLAKAFCCSLLGIISVKYVIVYLLTDMAVYLLYKLLRHDFAYGLDSGQHSESLLSVFWFSLLLRVCSKIITDFTGNVHMRHPYELGGVYWCWTLLSMPFFCYFFGLKYLAFVQSDEGKARGYDMVLEPRHLCTMIGSLFLLQGLMFLCVLKSFKPEYIKTLYDTKSGNQQAIDLFQKSEEDELKIQIFTKSVHKWSAIKEEVVDWTTRKIPEWNESQPDWWDARVKSTIPGWAVSDPGLLESIRSDEVEAIRQRPTTWGGMGVGSSDDVQSSSDADMNTIRRRGIAREARRDLTQAGRYL</sequence>
<evidence type="ECO:0000256" key="2">
    <source>
        <dbReference type="SAM" id="Phobius"/>
    </source>
</evidence>
<feature type="transmembrane region" description="Helical" evidence="2">
    <location>
        <begin position="254"/>
        <end position="274"/>
    </location>
</feature>
<accession>A0A9W6ZT95</accession>
<evidence type="ECO:0000313" key="3">
    <source>
        <dbReference type="EMBL" id="GMH56169.1"/>
    </source>
</evidence>
<gene>
    <name evidence="3" type="ORF">TrST_g3047</name>
</gene>
<evidence type="ECO:0000256" key="1">
    <source>
        <dbReference type="SAM" id="MobiDB-lite"/>
    </source>
</evidence>
<proteinExistence type="predicted"/>
<dbReference type="EMBL" id="BRXY01000038">
    <property type="protein sequence ID" value="GMH56169.1"/>
    <property type="molecule type" value="Genomic_DNA"/>
</dbReference>
<keyword evidence="2" id="KW-0812">Transmembrane</keyword>
<name>A0A9W6ZT95_9STRA</name>
<feature type="transmembrane region" description="Helical" evidence="2">
    <location>
        <begin position="503"/>
        <end position="526"/>
    </location>
</feature>
<feature type="transmembrane region" description="Helical" evidence="2">
    <location>
        <begin position="405"/>
        <end position="429"/>
    </location>
</feature>
<dbReference type="OrthoDB" id="10426829at2759"/>
<keyword evidence="4" id="KW-1185">Reference proteome</keyword>
<organism evidence="3 4">
    <name type="scientific">Triparma strigata</name>
    <dbReference type="NCBI Taxonomy" id="1606541"/>
    <lineage>
        <taxon>Eukaryota</taxon>
        <taxon>Sar</taxon>
        <taxon>Stramenopiles</taxon>
        <taxon>Ochrophyta</taxon>
        <taxon>Bolidophyceae</taxon>
        <taxon>Parmales</taxon>
        <taxon>Triparmaceae</taxon>
        <taxon>Triparma</taxon>
    </lineage>
</organism>
<feature type="transmembrane region" description="Helical" evidence="2">
    <location>
        <begin position="356"/>
        <end position="376"/>
    </location>
</feature>